<dbReference type="Proteomes" id="UP000887565">
    <property type="component" value="Unplaced"/>
</dbReference>
<dbReference type="Pfam" id="PF21539">
    <property type="entry name" value="Med15_C"/>
    <property type="match status" value="1"/>
</dbReference>
<evidence type="ECO:0000313" key="2">
    <source>
        <dbReference type="Proteomes" id="UP000887565"/>
    </source>
</evidence>
<feature type="domain" description="ARC105/Med15 mediator subunit C-terminal" evidence="1">
    <location>
        <begin position="12"/>
        <end position="83"/>
    </location>
</feature>
<dbReference type="AlphaFoldDB" id="A0A915KSV0"/>
<sequence>MSKKRLAKKSAIPLALEREIAFLDRKFDIKIKEKLHKSKEFINLICNIKDPNLPIVPPLLITVCQDYPATGPKYAADASDYRIVNSTNKM</sequence>
<dbReference type="WBParaSite" id="nRc.2.0.1.t41848-RA">
    <property type="protein sequence ID" value="nRc.2.0.1.t41848-RA"/>
    <property type="gene ID" value="nRc.2.0.1.g41848"/>
</dbReference>
<name>A0A915KSV0_ROMCU</name>
<protein>
    <submittedName>
        <fullName evidence="3">Mediator of RNA polymerase II transcription subunit 15</fullName>
    </submittedName>
</protein>
<organism evidence="2 3">
    <name type="scientific">Romanomermis culicivorax</name>
    <name type="common">Nematode worm</name>
    <dbReference type="NCBI Taxonomy" id="13658"/>
    <lineage>
        <taxon>Eukaryota</taxon>
        <taxon>Metazoa</taxon>
        <taxon>Ecdysozoa</taxon>
        <taxon>Nematoda</taxon>
        <taxon>Enoplea</taxon>
        <taxon>Dorylaimia</taxon>
        <taxon>Mermithida</taxon>
        <taxon>Mermithoidea</taxon>
        <taxon>Mermithidae</taxon>
        <taxon>Romanomermis</taxon>
    </lineage>
</organism>
<proteinExistence type="predicted"/>
<keyword evidence="2" id="KW-1185">Reference proteome</keyword>
<accession>A0A915KSV0</accession>
<evidence type="ECO:0000259" key="1">
    <source>
        <dbReference type="Pfam" id="PF21539"/>
    </source>
</evidence>
<dbReference type="InterPro" id="IPR048386">
    <property type="entry name" value="Med15_C"/>
</dbReference>
<evidence type="ECO:0000313" key="3">
    <source>
        <dbReference type="WBParaSite" id="nRc.2.0.1.t41848-RA"/>
    </source>
</evidence>
<reference evidence="3" key="1">
    <citation type="submission" date="2022-11" db="UniProtKB">
        <authorList>
            <consortium name="WormBaseParasite"/>
        </authorList>
    </citation>
    <scope>IDENTIFICATION</scope>
</reference>